<accession>A0A0H2MVQ2</accession>
<comment type="caution">
    <text evidence="1">The sequence shown here is derived from an EMBL/GenBank/DDBJ whole genome shotgun (WGS) entry which is preliminary data.</text>
</comment>
<sequence length="113" mass="13179">MTWRIEFSADAEQDFSLIFDHLFESYKNLGSEPKSAFDYAEKRLAEIMTTAESLCDAPYRGTLHNDLLPGLRHVTINQAIFWFNPDEVQKIVRIFAVFYGGQDHIRHMLVRLL</sequence>
<evidence type="ECO:0000313" key="2">
    <source>
        <dbReference type="Proteomes" id="UP000035444"/>
    </source>
</evidence>
<reference evidence="1 2" key="1">
    <citation type="submission" date="2015-03" db="EMBL/GenBank/DDBJ databases">
        <title>Genome Sequence of Kiloniella spongiae MEBiC09566, isolated from a marine sponge.</title>
        <authorList>
            <person name="Shao Z."/>
            <person name="Wang L."/>
            <person name="Li X."/>
        </authorList>
    </citation>
    <scope>NUCLEOTIDE SEQUENCE [LARGE SCALE GENOMIC DNA]</scope>
    <source>
        <strain evidence="1 2">MEBiC09566</strain>
    </source>
</reference>
<keyword evidence="2" id="KW-1185">Reference proteome</keyword>
<name>A0A0H2MVQ2_9PROT</name>
<dbReference type="EMBL" id="LAQL01000006">
    <property type="protein sequence ID" value="KLN60800.1"/>
    <property type="molecule type" value="Genomic_DNA"/>
</dbReference>
<dbReference type="AlphaFoldDB" id="A0A0H2MVQ2"/>
<evidence type="ECO:0008006" key="3">
    <source>
        <dbReference type="Google" id="ProtNLM"/>
    </source>
</evidence>
<protein>
    <recommendedName>
        <fullName evidence="3">Plasmid stabilization protein</fullName>
    </recommendedName>
</protein>
<evidence type="ECO:0000313" key="1">
    <source>
        <dbReference type="EMBL" id="KLN60800.1"/>
    </source>
</evidence>
<dbReference type="InterPro" id="IPR035093">
    <property type="entry name" value="RelE/ParE_toxin_dom_sf"/>
</dbReference>
<dbReference type="Proteomes" id="UP000035444">
    <property type="component" value="Unassembled WGS sequence"/>
</dbReference>
<gene>
    <name evidence="1" type="ORF">WH96_10015</name>
</gene>
<dbReference type="STRING" id="1489064.WH96_10015"/>
<organism evidence="1 2">
    <name type="scientific">Kiloniella spongiae</name>
    <dbReference type="NCBI Taxonomy" id="1489064"/>
    <lineage>
        <taxon>Bacteria</taxon>
        <taxon>Pseudomonadati</taxon>
        <taxon>Pseudomonadota</taxon>
        <taxon>Alphaproteobacteria</taxon>
        <taxon>Rhodospirillales</taxon>
        <taxon>Kiloniellaceae</taxon>
        <taxon>Kiloniella</taxon>
    </lineage>
</organism>
<dbReference type="OrthoDB" id="7724949at2"/>
<dbReference type="Gene3D" id="3.30.2310.20">
    <property type="entry name" value="RelE-like"/>
    <property type="match status" value="1"/>
</dbReference>
<dbReference type="RefSeq" id="WP_047764014.1">
    <property type="nucleotide sequence ID" value="NZ_LAQL01000006.1"/>
</dbReference>
<proteinExistence type="predicted"/>